<dbReference type="Proteomes" id="UP000202259">
    <property type="component" value="Chromosome"/>
</dbReference>
<evidence type="ECO:0008006" key="7">
    <source>
        <dbReference type="Google" id="ProtNLM"/>
    </source>
</evidence>
<dbReference type="SUPFAM" id="SSF55073">
    <property type="entry name" value="Nucleotide cyclase"/>
    <property type="match status" value="1"/>
</dbReference>
<dbReference type="RefSeq" id="WP_081151476.1">
    <property type="nucleotide sequence ID" value="NZ_CP020465.1"/>
</dbReference>
<dbReference type="GO" id="GO:0071111">
    <property type="term" value="F:cyclic-guanylate-specific phosphodiesterase activity"/>
    <property type="evidence" value="ECO:0007669"/>
    <property type="project" value="InterPro"/>
</dbReference>
<evidence type="ECO:0000259" key="4">
    <source>
        <dbReference type="PROSITE" id="PS50887"/>
    </source>
</evidence>
<comment type="cofactor">
    <cofactor evidence="1">
        <name>Mg(2+)</name>
        <dbReference type="ChEBI" id="CHEBI:18420"/>
    </cofactor>
</comment>
<protein>
    <recommendedName>
        <fullName evidence="7">GGDEF-domain containing protein</fullName>
    </recommendedName>
</protein>
<dbReference type="FunFam" id="3.30.70.270:FF:000001">
    <property type="entry name" value="Diguanylate cyclase domain protein"/>
    <property type="match status" value="1"/>
</dbReference>
<dbReference type="PANTHER" id="PTHR33121">
    <property type="entry name" value="CYCLIC DI-GMP PHOSPHODIESTERASE PDEF"/>
    <property type="match status" value="1"/>
</dbReference>
<gene>
    <name evidence="5" type="ORF">B5D82_10830</name>
</gene>
<dbReference type="PROSITE" id="PS50883">
    <property type="entry name" value="EAL"/>
    <property type="match status" value="1"/>
</dbReference>
<feature type="transmembrane region" description="Helical" evidence="2">
    <location>
        <begin position="283"/>
        <end position="302"/>
    </location>
</feature>
<dbReference type="NCBIfam" id="TIGR00254">
    <property type="entry name" value="GGDEF"/>
    <property type="match status" value="1"/>
</dbReference>
<dbReference type="EMBL" id="CP020465">
    <property type="protein sequence ID" value="ASP48208.1"/>
    <property type="molecule type" value="Genomic_DNA"/>
</dbReference>
<dbReference type="PANTHER" id="PTHR33121:SF70">
    <property type="entry name" value="SIGNALING PROTEIN YKOW"/>
    <property type="match status" value="1"/>
</dbReference>
<name>A0A222G8H7_9GAMM</name>
<dbReference type="SMART" id="SM00052">
    <property type="entry name" value="EAL"/>
    <property type="match status" value="1"/>
</dbReference>
<dbReference type="InterPro" id="IPR043128">
    <property type="entry name" value="Rev_trsase/Diguanyl_cyclase"/>
</dbReference>
<dbReference type="AlphaFoldDB" id="A0A222G8H7"/>
<evidence type="ECO:0000259" key="3">
    <source>
        <dbReference type="PROSITE" id="PS50883"/>
    </source>
</evidence>
<dbReference type="InterPro" id="IPR029787">
    <property type="entry name" value="Nucleotide_cyclase"/>
</dbReference>
<evidence type="ECO:0000313" key="5">
    <source>
        <dbReference type="EMBL" id="ASP48208.1"/>
    </source>
</evidence>
<dbReference type="Pfam" id="PF00563">
    <property type="entry name" value="EAL"/>
    <property type="match status" value="1"/>
</dbReference>
<evidence type="ECO:0000256" key="1">
    <source>
        <dbReference type="ARBA" id="ARBA00001946"/>
    </source>
</evidence>
<dbReference type="InterPro" id="IPR050706">
    <property type="entry name" value="Cyclic-di-GMP_PDE-like"/>
</dbReference>
<dbReference type="SUPFAM" id="SSF141868">
    <property type="entry name" value="EAL domain-like"/>
    <property type="match status" value="1"/>
</dbReference>
<dbReference type="PROSITE" id="PS50887">
    <property type="entry name" value="GGDEF"/>
    <property type="match status" value="1"/>
</dbReference>
<accession>A0A222G8H7</accession>
<sequence length="816" mass="91789">MKANFVSVSVKLFILVVSALLLLSLSISILSVTRLDQEFSQYQSNKLRQGNTQFDTQSRIVRDQMRSWLESFTDLIQLRKQSDFERAASALEQQFDALQLNYNVEALWLISDDLKPIYQSAPLTKEVLASVKNVSESFSPDNYLSCVQQCQQLLSIPILNAQGEMAIVTIAISLVDVIYAINQALENQVAIVAFDKSQNVTLAQADIINSSAKELMHALFNLNQPSDLLSKVKEKGLQVEYQQNSYLINMLPLASSPSHNFYLAQVDNVSSFTEKYQTYRMQFILSALAIFIILALLVHFVAGPFTKRLLILSDILPLLARKKFDQFRAVKIPQSKVFPDEIDVLINATTDLSYELEQLNIEVTQKTKELENIAMYDLLTGLPNRNMLNFQLRKQLKSTAGNNLNIGLLFLDLDDFKKVNDSHGHGEGDKLLVEAANRINLSVTDMGMSCRFGGDEFVILLNENTSNEQAKNLAKAILKSFQKPIKVNSAMFYVTCSIGIAMTEGSKIQASELVSHADIAMYEAKDHGGDRYFIYHGDMFQRVAHRVMMEGEVKQALAKGQFSLSLQPQLVAKTNKVHGFEALLRWQHPERGMVSPDDFIPLLENSEHMISLGYWVIRRCFELYKGMRDIGLSDVIIAINLSAAQFTDVNLQSYLEALLKEFDLAAENFELELTEHTLVKDIDKAIVTMDALRLLGFSFAIDDFGTGYSSLAYLKRMPVDVIKIDKSFVVGMLENHADFQIIMSTIAMVKNLGLTVIAEGVETKAQLRTLTENDCDLIQGYYFSKPIPEAGLFDFIGREIVDGNWKVFANSNTIIN</sequence>
<dbReference type="KEGG" id="cber:B5D82_10830"/>
<dbReference type="Gene3D" id="3.30.70.270">
    <property type="match status" value="1"/>
</dbReference>
<keyword evidence="2" id="KW-1133">Transmembrane helix</keyword>
<feature type="domain" description="EAL" evidence="3">
    <location>
        <begin position="546"/>
        <end position="800"/>
    </location>
</feature>
<proteinExistence type="predicted"/>
<dbReference type="InterPro" id="IPR000160">
    <property type="entry name" value="GGDEF_dom"/>
</dbReference>
<feature type="domain" description="GGDEF" evidence="4">
    <location>
        <begin position="404"/>
        <end position="537"/>
    </location>
</feature>
<dbReference type="CDD" id="cd01949">
    <property type="entry name" value="GGDEF"/>
    <property type="match status" value="1"/>
</dbReference>
<dbReference type="InterPro" id="IPR035919">
    <property type="entry name" value="EAL_sf"/>
</dbReference>
<dbReference type="InterPro" id="IPR001633">
    <property type="entry name" value="EAL_dom"/>
</dbReference>
<reference evidence="5 6" key="1">
    <citation type="submission" date="2017-08" db="EMBL/GenBank/DDBJ databases">
        <title>Complete genome of Colwellia sp. NB097-1, a psychrophile bacterium ioslated from Bering Sea.</title>
        <authorList>
            <person name="Chen X."/>
        </authorList>
    </citation>
    <scope>NUCLEOTIDE SEQUENCE [LARGE SCALE GENOMIC DNA]</scope>
    <source>
        <strain evidence="5 6">NB097-1</strain>
    </source>
</reference>
<dbReference type="CDD" id="cd01948">
    <property type="entry name" value="EAL"/>
    <property type="match status" value="1"/>
</dbReference>
<dbReference type="InterPro" id="IPR029150">
    <property type="entry name" value="dCache_3"/>
</dbReference>
<organism evidence="5 6">
    <name type="scientific">Cognaticolwellia beringensis</name>
    <dbReference type="NCBI Taxonomy" id="1967665"/>
    <lineage>
        <taxon>Bacteria</taxon>
        <taxon>Pseudomonadati</taxon>
        <taxon>Pseudomonadota</taxon>
        <taxon>Gammaproteobacteria</taxon>
        <taxon>Alteromonadales</taxon>
        <taxon>Colwelliaceae</taxon>
        <taxon>Cognaticolwellia</taxon>
    </lineage>
</organism>
<feature type="transmembrane region" description="Helical" evidence="2">
    <location>
        <begin position="12"/>
        <end position="32"/>
    </location>
</feature>
<evidence type="ECO:0000313" key="6">
    <source>
        <dbReference type="Proteomes" id="UP000202259"/>
    </source>
</evidence>
<evidence type="ECO:0000256" key="2">
    <source>
        <dbReference type="SAM" id="Phobius"/>
    </source>
</evidence>
<dbReference type="Pfam" id="PF00990">
    <property type="entry name" value="GGDEF"/>
    <property type="match status" value="1"/>
</dbReference>
<dbReference type="Pfam" id="PF14827">
    <property type="entry name" value="dCache_3"/>
    <property type="match status" value="1"/>
</dbReference>
<keyword evidence="6" id="KW-1185">Reference proteome</keyword>
<dbReference type="SMART" id="SM00267">
    <property type="entry name" value="GGDEF"/>
    <property type="match status" value="1"/>
</dbReference>
<keyword evidence="2" id="KW-0472">Membrane</keyword>
<dbReference type="OrthoDB" id="8553030at2"/>
<dbReference type="Gene3D" id="3.20.20.450">
    <property type="entry name" value="EAL domain"/>
    <property type="match status" value="1"/>
</dbReference>
<keyword evidence="2" id="KW-0812">Transmembrane</keyword>